<evidence type="ECO:0000313" key="3">
    <source>
        <dbReference type="Proteomes" id="UP000636800"/>
    </source>
</evidence>
<accession>A0A835VCL8</accession>
<feature type="region of interest" description="Disordered" evidence="1">
    <location>
        <begin position="19"/>
        <end position="46"/>
    </location>
</feature>
<keyword evidence="3" id="KW-1185">Reference proteome</keyword>
<name>A0A835VCL8_VANPL</name>
<comment type="caution">
    <text evidence="2">The sequence shown here is derived from an EMBL/GenBank/DDBJ whole genome shotgun (WGS) entry which is preliminary data.</text>
</comment>
<dbReference type="EMBL" id="JADCNL010000002">
    <property type="protein sequence ID" value="KAG0491411.1"/>
    <property type="molecule type" value="Genomic_DNA"/>
</dbReference>
<protein>
    <submittedName>
        <fullName evidence="2">Uncharacterized protein</fullName>
    </submittedName>
</protein>
<reference evidence="2 3" key="1">
    <citation type="journal article" date="2020" name="Nat. Food">
        <title>A phased Vanilla planifolia genome enables genetic improvement of flavour and production.</title>
        <authorList>
            <person name="Hasing T."/>
            <person name="Tang H."/>
            <person name="Brym M."/>
            <person name="Khazi F."/>
            <person name="Huang T."/>
            <person name="Chambers A.H."/>
        </authorList>
    </citation>
    <scope>NUCLEOTIDE SEQUENCE [LARGE SCALE GENOMIC DNA]</scope>
    <source>
        <tissue evidence="2">Leaf</tissue>
    </source>
</reference>
<proteinExistence type="predicted"/>
<feature type="compositionally biased region" description="Basic and acidic residues" evidence="1">
    <location>
        <begin position="19"/>
        <end position="28"/>
    </location>
</feature>
<evidence type="ECO:0000256" key="1">
    <source>
        <dbReference type="SAM" id="MobiDB-lite"/>
    </source>
</evidence>
<feature type="compositionally biased region" description="Basic and acidic residues" evidence="1">
    <location>
        <begin position="69"/>
        <end position="82"/>
    </location>
</feature>
<feature type="region of interest" description="Disordered" evidence="1">
    <location>
        <begin position="69"/>
        <end position="100"/>
    </location>
</feature>
<organism evidence="2 3">
    <name type="scientific">Vanilla planifolia</name>
    <name type="common">Vanilla</name>
    <dbReference type="NCBI Taxonomy" id="51239"/>
    <lineage>
        <taxon>Eukaryota</taxon>
        <taxon>Viridiplantae</taxon>
        <taxon>Streptophyta</taxon>
        <taxon>Embryophyta</taxon>
        <taxon>Tracheophyta</taxon>
        <taxon>Spermatophyta</taxon>
        <taxon>Magnoliopsida</taxon>
        <taxon>Liliopsida</taxon>
        <taxon>Asparagales</taxon>
        <taxon>Orchidaceae</taxon>
        <taxon>Vanilloideae</taxon>
        <taxon>Vanilleae</taxon>
        <taxon>Vanilla</taxon>
    </lineage>
</organism>
<dbReference type="OrthoDB" id="1911379at2759"/>
<evidence type="ECO:0000313" key="2">
    <source>
        <dbReference type="EMBL" id="KAG0491411.1"/>
    </source>
</evidence>
<gene>
    <name evidence="2" type="ORF">HPP92_004809</name>
</gene>
<dbReference type="Proteomes" id="UP000636800">
    <property type="component" value="Chromosome 2"/>
</dbReference>
<dbReference type="AlphaFoldDB" id="A0A835VCL8"/>
<sequence>MVAVVGLHPRPGCGCRSYGREGDAERCRGGPGPWGDEQGSWRRNGWGGMGMLKERRLVERRLPETRIQWPERHRSDRRRELRPPLIPKPAGGLDLALQPV</sequence>